<evidence type="ECO:0000256" key="1">
    <source>
        <dbReference type="ARBA" id="ARBA00022527"/>
    </source>
</evidence>
<protein>
    <submittedName>
        <fullName evidence="7">Protein kinase domain-containing protein</fullName>
    </submittedName>
</protein>
<keyword evidence="1" id="KW-0723">Serine/threonine-protein kinase</keyword>
<accession>A0A146KCW6</accession>
<dbReference type="InterPro" id="IPR011009">
    <property type="entry name" value="Kinase-like_dom_sf"/>
</dbReference>
<dbReference type="AlphaFoldDB" id="A0A146KCW6"/>
<evidence type="ECO:0000256" key="2">
    <source>
        <dbReference type="ARBA" id="ARBA00022679"/>
    </source>
</evidence>
<dbReference type="GO" id="GO:0005524">
    <property type="term" value="F:ATP binding"/>
    <property type="evidence" value="ECO:0007669"/>
    <property type="project" value="UniProtKB-KW"/>
</dbReference>
<name>A0A146KCW6_9EUKA</name>
<dbReference type="GO" id="GO:0004674">
    <property type="term" value="F:protein serine/threonine kinase activity"/>
    <property type="evidence" value="ECO:0007669"/>
    <property type="project" value="UniProtKB-KW"/>
</dbReference>
<feature type="domain" description="Protein kinase" evidence="6">
    <location>
        <begin position="1"/>
        <end position="95"/>
    </location>
</feature>
<feature type="non-terminal residue" evidence="7">
    <location>
        <position position="1"/>
    </location>
</feature>
<evidence type="ECO:0000256" key="5">
    <source>
        <dbReference type="ARBA" id="ARBA00022840"/>
    </source>
</evidence>
<evidence type="ECO:0000256" key="3">
    <source>
        <dbReference type="ARBA" id="ARBA00022741"/>
    </source>
</evidence>
<dbReference type="PROSITE" id="PS50011">
    <property type="entry name" value="PROTEIN_KINASE_DOM"/>
    <property type="match status" value="1"/>
</dbReference>
<dbReference type="EMBL" id="GDID01001974">
    <property type="protein sequence ID" value="JAP94632.1"/>
    <property type="molecule type" value="Transcribed_RNA"/>
</dbReference>
<proteinExistence type="predicted"/>
<dbReference type="InterPro" id="IPR030616">
    <property type="entry name" value="Aur-like"/>
</dbReference>
<keyword evidence="2" id="KW-0808">Transferase</keyword>
<evidence type="ECO:0000313" key="7">
    <source>
        <dbReference type="EMBL" id="JAP94632.1"/>
    </source>
</evidence>
<sequence length="95" mass="11354">TKAYMAPEVYSSTKDYDARCDVWSLGVLAFEMWAGQLPFEGEDEFETRSKIINQQFDDSRWKGSASRRWFQTFQFRCQRGLFWTKQSHLRQLVNI</sequence>
<keyword evidence="3" id="KW-0547">Nucleotide-binding</keyword>
<reference evidence="7" key="1">
    <citation type="submission" date="2015-07" db="EMBL/GenBank/DDBJ databases">
        <title>Adaptation to a free-living lifestyle via gene acquisitions in the diplomonad Trepomonas sp. PC1.</title>
        <authorList>
            <person name="Xu F."/>
            <person name="Jerlstrom-Hultqvist J."/>
            <person name="Kolisko M."/>
            <person name="Simpson A.G.B."/>
            <person name="Roger A.J."/>
            <person name="Svard S.G."/>
            <person name="Andersson J.O."/>
        </authorList>
    </citation>
    <scope>NUCLEOTIDE SEQUENCE</scope>
    <source>
        <strain evidence="7">PC1</strain>
    </source>
</reference>
<dbReference type="Pfam" id="PF00069">
    <property type="entry name" value="Pkinase"/>
    <property type="match status" value="1"/>
</dbReference>
<gene>
    <name evidence="7" type="ORF">TPC1_12645</name>
</gene>
<dbReference type="InterPro" id="IPR000719">
    <property type="entry name" value="Prot_kinase_dom"/>
</dbReference>
<dbReference type="PANTHER" id="PTHR24350">
    <property type="entry name" value="SERINE/THREONINE-PROTEIN KINASE IAL-RELATED"/>
    <property type="match status" value="1"/>
</dbReference>
<keyword evidence="4 7" id="KW-0418">Kinase</keyword>
<dbReference type="Gene3D" id="1.10.510.10">
    <property type="entry name" value="Transferase(Phosphotransferase) domain 1"/>
    <property type="match status" value="1"/>
</dbReference>
<evidence type="ECO:0000256" key="4">
    <source>
        <dbReference type="ARBA" id="ARBA00022777"/>
    </source>
</evidence>
<keyword evidence="5" id="KW-0067">ATP-binding</keyword>
<evidence type="ECO:0000259" key="6">
    <source>
        <dbReference type="PROSITE" id="PS50011"/>
    </source>
</evidence>
<organism evidence="7">
    <name type="scientific">Trepomonas sp. PC1</name>
    <dbReference type="NCBI Taxonomy" id="1076344"/>
    <lineage>
        <taxon>Eukaryota</taxon>
        <taxon>Metamonada</taxon>
        <taxon>Diplomonadida</taxon>
        <taxon>Hexamitidae</taxon>
        <taxon>Hexamitinae</taxon>
        <taxon>Trepomonas</taxon>
    </lineage>
</organism>
<dbReference type="SUPFAM" id="SSF56112">
    <property type="entry name" value="Protein kinase-like (PK-like)"/>
    <property type="match status" value="1"/>
</dbReference>